<organism evidence="1 2">
    <name type="scientific">Cirrhinus mrigala</name>
    <name type="common">Mrigala</name>
    <dbReference type="NCBI Taxonomy" id="683832"/>
    <lineage>
        <taxon>Eukaryota</taxon>
        <taxon>Metazoa</taxon>
        <taxon>Chordata</taxon>
        <taxon>Craniata</taxon>
        <taxon>Vertebrata</taxon>
        <taxon>Euteleostomi</taxon>
        <taxon>Actinopterygii</taxon>
        <taxon>Neopterygii</taxon>
        <taxon>Teleostei</taxon>
        <taxon>Ostariophysi</taxon>
        <taxon>Cypriniformes</taxon>
        <taxon>Cyprinidae</taxon>
        <taxon>Labeoninae</taxon>
        <taxon>Labeonini</taxon>
        <taxon>Cirrhinus</taxon>
    </lineage>
</organism>
<gene>
    <name evidence="1" type="ORF">M9458_047223</name>
</gene>
<dbReference type="EMBL" id="JAMKFB020000023">
    <property type="protein sequence ID" value="KAL0159147.1"/>
    <property type="molecule type" value="Genomic_DNA"/>
</dbReference>
<dbReference type="AlphaFoldDB" id="A0ABD0NCY6"/>
<protein>
    <submittedName>
        <fullName evidence="1">Uncharacterized protein</fullName>
    </submittedName>
</protein>
<reference evidence="1 2" key="1">
    <citation type="submission" date="2024-05" db="EMBL/GenBank/DDBJ databases">
        <title>Genome sequencing and assembly of Indian major carp, Cirrhinus mrigala (Hamilton, 1822).</title>
        <authorList>
            <person name="Mohindra V."/>
            <person name="Chowdhury L.M."/>
            <person name="Lal K."/>
            <person name="Jena J.K."/>
        </authorList>
    </citation>
    <scope>NUCLEOTIDE SEQUENCE [LARGE SCALE GENOMIC DNA]</scope>
    <source>
        <strain evidence="1">CM1030</strain>
        <tissue evidence="1">Blood</tissue>
    </source>
</reference>
<accession>A0ABD0NCY6</accession>
<dbReference type="Gene3D" id="2.60.40.60">
    <property type="entry name" value="Cadherins"/>
    <property type="match status" value="1"/>
</dbReference>
<dbReference type="Proteomes" id="UP001529510">
    <property type="component" value="Unassembled WGS sequence"/>
</dbReference>
<name>A0ABD0NCY6_CIRMR</name>
<comment type="caution">
    <text evidence="1">The sequence shown here is derived from an EMBL/GenBank/DDBJ whole genome shotgun (WGS) entry which is preliminary data.</text>
</comment>
<keyword evidence="2" id="KW-1185">Reference proteome</keyword>
<feature type="non-terminal residue" evidence="1">
    <location>
        <position position="1"/>
    </location>
</feature>
<evidence type="ECO:0000313" key="2">
    <source>
        <dbReference type="Proteomes" id="UP001529510"/>
    </source>
</evidence>
<sequence>TSTSLISLTSLPYGNYTVPFKIQDQQGLQAEDVLHVTVCECTGINTCRGRLPFGSRLGPAGIGLLLAGPLLLA</sequence>
<evidence type="ECO:0000313" key="1">
    <source>
        <dbReference type="EMBL" id="KAL0159147.1"/>
    </source>
</evidence>
<proteinExistence type="predicted"/>
<feature type="non-terminal residue" evidence="1">
    <location>
        <position position="73"/>
    </location>
</feature>